<dbReference type="PANTHER" id="PTHR30373">
    <property type="entry name" value="UPF0603 PROTEIN YGCG"/>
    <property type="match status" value="1"/>
</dbReference>
<dbReference type="Gene3D" id="3.10.310.50">
    <property type="match status" value="1"/>
</dbReference>
<dbReference type="InterPro" id="IPR007621">
    <property type="entry name" value="TPM_dom"/>
</dbReference>
<dbReference type="AlphaFoldDB" id="A0A6S6XVK4"/>
<name>A0A6S6XVK4_9PROT</name>
<dbReference type="Pfam" id="PF04536">
    <property type="entry name" value="TPM_phosphatase"/>
    <property type="match status" value="1"/>
</dbReference>
<dbReference type="KEGG" id="doe:DENOEST_2925"/>
<dbReference type="EMBL" id="LR778301">
    <property type="protein sequence ID" value="CAB1370084.1"/>
    <property type="molecule type" value="Genomic_DNA"/>
</dbReference>
<gene>
    <name evidence="2" type="ORF">DENOEST_2925</name>
</gene>
<evidence type="ECO:0000259" key="1">
    <source>
        <dbReference type="Pfam" id="PF04536"/>
    </source>
</evidence>
<dbReference type="RefSeq" id="WP_145770967.1">
    <property type="nucleotide sequence ID" value="NZ_LR778301.1"/>
</dbReference>
<dbReference type="PANTHER" id="PTHR30373:SF8">
    <property type="entry name" value="BLL7265 PROTEIN"/>
    <property type="match status" value="1"/>
</dbReference>
<reference evidence="2 3" key="1">
    <citation type="submission" date="2020-03" db="EMBL/GenBank/DDBJ databases">
        <authorList>
            <consortium name="Genoscope - CEA"/>
            <person name="William W."/>
        </authorList>
    </citation>
    <scope>NUCLEOTIDE SEQUENCE [LARGE SCALE GENOMIC DNA]</scope>
    <source>
        <strain evidence="3">DSM 16959</strain>
    </source>
</reference>
<dbReference type="OrthoDB" id="5683663at2"/>
<organism evidence="2 3">
    <name type="scientific">Denitratisoma oestradiolicum</name>
    <dbReference type="NCBI Taxonomy" id="311182"/>
    <lineage>
        <taxon>Bacteria</taxon>
        <taxon>Pseudomonadati</taxon>
        <taxon>Pseudomonadota</taxon>
        <taxon>Betaproteobacteria</taxon>
        <taxon>Nitrosomonadales</taxon>
        <taxon>Sterolibacteriaceae</taxon>
        <taxon>Denitratisoma</taxon>
    </lineage>
</organism>
<accession>A0A6S6XVK4</accession>
<evidence type="ECO:0000313" key="3">
    <source>
        <dbReference type="Proteomes" id="UP000515733"/>
    </source>
</evidence>
<keyword evidence="3" id="KW-1185">Reference proteome</keyword>
<sequence length="165" mass="18973">MKLRRLLKHLLMPAWWARRPFDRAILDAIESAVKAAETGHRGELRFVVEGPLPLALLWRDESARQRATELFSRLRIWDTEENSGVLIYVQLVDRRVEILADRGINNLVPQEEWDSICRGMELAFRDRDFHRGALEAVAQAAHLLISHFPSSGADSNELPDRPLML</sequence>
<evidence type="ECO:0000313" key="2">
    <source>
        <dbReference type="EMBL" id="CAB1370084.1"/>
    </source>
</evidence>
<proteinExistence type="predicted"/>
<feature type="domain" description="TPM" evidence="1">
    <location>
        <begin position="27"/>
        <end position="141"/>
    </location>
</feature>
<dbReference type="Proteomes" id="UP000515733">
    <property type="component" value="Chromosome"/>
</dbReference>
<protein>
    <recommendedName>
        <fullName evidence="1">TPM domain-containing protein</fullName>
    </recommendedName>
</protein>